<gene>
    <name evidence="1" type="ORF">POCTA_138.1.T1320090</name>
</gene>
<sequence length="204" mass="24507">MNEEKKKLLLEAISNFSKIMMWLNQEQYQLNLNEIQASVLFKIDSFRNYLPLNLEVPLQLSKSGKIYLKFKILNNQRLQESLKEYQIYFLEEDLRQLQNRQKMCIKRVIVKSYIVSGQFWLLHGLKQKSILILERYKQIAQINRNLQIYYKSILNSSFHISRACLNNIQVKQKIRKCPEQNVNELQQLCKMGIQVIQYLLYIEI</sequence>
<evidence type="ECO:0000313" key="1">
    <source>
        <dbReference type="EMBL" id="CAD8204312.1"/>
    </source>
</evidence>
<organism evidence="1 2">
    <name type="scientific">Paramecium octaurelia</name>
    <dbReference type="NCBI Taxonomy" id="43137"/>
    <lineage>
        <taxon>Eukaryota</taxon>
        <taxon>Sar</taxon>
        <taxon>Alveolata</taxon>
        <taxon>Ciliophora</taxon>
        <taxon>Intramacronucleata</taxon>
        <taxon>Oligohymenophorea</taxon>
        <taxon>Peniculida</taxon>
        <taxon>Parameciidae</taxon>
        <taxon>Paramecium</taxon>
    </lineage>
</organism>
<proteinExistence type="predicted"/>
<keyword evidence="2" id="KW-1185">Reference proteome</keyword>
<protein>
    <submittedName>
        <fullName evidence="1">Uncharacterized protein</fullName>
    </submittedName>
</protein>
<dbReference type="Proteomes" id="UP000683925">
    <property type="component" value="Unassembled WGS sequence"/>
</dbReference>
<dbReference type="EMBL" id="CAJJDP010000133">
    <property type="protein sequence ID" value="CAD8204312.1"/>
    <property type="molecule type" value="Genomic_DNA"/>
</dbReference>
<accession>A0A8S1XUI5</accession>
<name>A0A8S1XUI5_PAROT</name>
<evidence type="ECO:0000313" key="2">
    <source>
        <dbReference type="Proteomes" id="UP000683925"/>
    </source>
</evidence>
<dbReference type="AlphaFoldDB" id="A0A8S1XUI5"/>
<comment type="caution">
    <text evidence="1">The sequence shown here is derived from an EMBL/GenBank/DDBJ whole genome shotgun (WGS) entry which is preliminary data.</text>
</comment>
<reference evidence="1" key="1">
    <citation type="submission" date="2021-01" db="EMBL/GenBank/DDBJ databases">
        <authorList>
            <consortium name="Genoscope - CEA"/>
            <person name="William W."/>
        </authorList>
    </citation>
    <scope>NUCLEOTIDE SEQUENCE</scope>
</reference>